<accession>A0A0L7QPU6</accession>
<comment type="similarity">
    <text evidence="1">Belongs to the GMC oxidoreductase family.</text>
</comment>
<evidence type="ECO:0000256" key="3">
    <source>
        <dbReference type="SAM" id="SignalP"/>
    </source>
</evidence>
<dbReference type="InterPro" id="IPR012132">
    <property type="entry name" value="GMC_OxRdtase"/>
</dbReference>
<evidence type="ECO:0000259" key="4">
    <source>
        <dbReference type="PROSITE" id="PS00624"/>
    </source>
</evidence>
<keyword evidence="2" id="KW-0274">FAD</keyword>
<keyword evidence="3" id="KW-0732">Signal</keyword>
<organism evidence="5 6">
    <name type="scientific">Habropoda laboriosa</name>
    <dbReference type="NCBI Taxonomy" id="597456"/>
    <lineage>
        <taxon>Eukaryota</taxon>
        <taxon>Metazoa</taxon>
        <taxon>Ecdysozoa</taxon>
        <taxon>Arthropoda</taxon>
        <taxon>Hexapoda</taxon>
        <taxon>Insecta</taxon>
        <taxon>Pterygota</taxon>
        <taxon>Neoptera</taxon>
        <taxon>Endopterygota</taxon>
        <taxon>Hymenoptera</taxon>
        <taxon>Apocrita</taxon>
        <taxon>Aculeata</taxon>
        <taxon>Apoidea</taxon>
        <taxon>Anthophila</taxon>
        <taxon>Apidae</taxon>
        <taxon>Habropoda</taxon>
    </lineage>
</organism>
<feature type="binding site" evidence="2">
    <location>
        <position position="226"/>
    </location>
    <ligand>
        <name>FAD</name>
        <dbReference type="ChEBI" id="CHEBI:57692"/>
    </ligand>
</feature>
<gene>
    <name evidence="5" type="ORF">WH47_07742</name>
</gene>
<dbReference type="PANTHER" id="PTHR11552">
    <property type="entry name" value="GLUCOSE-METHANOL-CHOLINE GMC OXIDOREDUCTASE"/>
    <property type="match status" value="1"/>
</dbReference>
<feature type="domain" description="Glucose-methanol-choline oxidoreductase N-terminal" evidence="4">
    <location>
        <begin position="263"/>
        <end position="277"/>
    </location>
</feature>
<dbReference type="Gene3D" id="3.30.560.10">
    <property type="entry name" value="Glucose Oxidase, domain 3"/>
    <property type="match status" value="1"/>
</dbReference>
<name>A0A0L7QPU6_9HYME</name>
<evidence type="ECO:0000313" key="6">
    <source>
        <dbReference type="Proteomes" id="UP000053825"/>
    </source>
</evidence>
<dbReference type="PIRSF" id="PIRSF000137">
    <property type="entry name" value="Alcohol_oxidase"/>
    <property type="match status" value="1"/>
</dbReference>
<dbReference type="EMBL" id="KQ414811">
    <property type="protein sequence ID" value="KOC60579.1"/>
    <property type="molecule type" value="Genomic_DNA"/>
</dbReference>
<dbReference type="Pfam" id="PF00732">
    <property type="entry name" value="GMC_oxred_N"/>
    <property type="match status" value="1"/>
</dbReference>
<dbReference type="SUPFAM" id="SSF51905">
    <property type="entry name" value="FAD/NAD(P)-binding domain"/>
    <property type="match status" value="1"/>
</dbReference>
<dbReference type="AlphaFoldDB" id="A0A0L7QPU6"/>
<dbReference type="PANTHER" id="PTHR11552:SF188">
    <property type="entry name" value="NEITHER INACTIVATION NOR AFTERPOTENTIAL PROTEIN G"/>
    <property type="match status" value="1"/>
</dbReference>
<proteinExistence type="inferred from homology"/>
<dbReference type="GO" id="GO:0016614">
    <property type="term" value="F:oxidoreductase activity, acting on CH-OH group of donors"/>
    <property type="evidence" value="ECO:0007669"/>
    <property type="project" value="InterPro"/>
</dbReference>
<keyword evidence="6" id="KW-1185">Reference proteome</keyword>
<evidence type="ECO:0000256" key="1">
    <source>
        <dbReference type="ARBA" id="ARBA00010790"/>
    </source>
</evidence>
<evidence type="ECO:0000256" key="2">
    <source>
        <dbReference type="PIRSR" id="PIRSR000137-2"/>
    </source>
</evidence>
<protein>
    <submittedName>
        <fullName evidence="5">Neither inactivation nor afterpotential protein G</fullName>
    </submittedName>
</protein>
<dbReference type="InterPro" id="IPR036188">
    <property type="entry name" value="FAD/NAD-bd_sf"/>
</dbReference>
<sequence length="558" mass="62412">MWNYLLASCLVLFVSLLYHFYFNGPASIVERPNTHYDYIIVGAGTAGCVLASRLSGISNVTVLVVEAGGHFGWVSTVPILAPVMQGTDVDWSYSTEPQMFSSKGFWNNVQKVPRGKGLGGSGQMNHLVHSFGKPEDYKVWPKGWSHADLLPYFKKVSDIMNVMSSPEEEYLAEAFLMAEESLKLNNVTLQKGLFTTKRGSRWSTFNAHLQNAWNRRNLHILMNTLVSKILFKENSIADGIKVIYKDGSVGKIAARKEVILCAGAINTPQLLLLSGIGPAEDLDKFQIPVVSNLPEVGKNLFDHFMLPVYVNLEAKVSMTLVKLQTLPEVLNYFVFGRGWYATNGIMAVGRTNNSGVMLFGMGSTEERLLKSMSNYKTEPYRSMYPSYNDSSQEGFLFLSFCLQPKSRGSISLRSNKIRQQPRIDPAYLQQYDDVLCTHHAVNFALQTLETPKFREYGAKVHHPDLEECQHLPQDYRNVEYTECVMRVGGLTSYHICGSCRMGSDDRSVVDEKLRVRGVSRLRIIDASVLPSPISGNPNSVLIAMAERASELIADRKLS</sequence>
<dbReference type="Gene3D" id="3.50.50.60">
    <property type="entry name" value="FAD/NAD(P)-binding domain"/>
    <property type="match status" value="1"/>
</dbReference>
<comment type="cofactor">
    <cofactor evidence="2">
        <name>FAD</name>
        <dbReference type="ChEBI" id="CHEBI:57692"/>
    </cofactor>
</comment>
<feature type="binding site" evidence="2">
    <location>
        <begin position="125"/>
        <end position="128"/>
    </location>
    <ligand>
        <name>FAD</name>
        <dbReference type="ChEBI" id="CHEBI:57692"/>
    </ligand>
</feature>
<dbReference type="Proteomes" id="UP000053825">
    <property type="component" value="Unassembled WGS sequence"/>
</dbReference>
<keyword evidence="2" id="KW-0285">Flavoprotein</keyword>
<dbReference type="GO" id="GO:0050660">
    <property type="term" value="F:flavin adenine dinucleotide binding"/>
    <property type="evidence" value="ECO:0007669"/>
    <property type="project" value="InterPro"/>
</dbReference>
<dbReference type="STRING" id="597456.A0A0L7QPU6"/>
<dbReference type="OrthoDB" id="269227at2759"/>
<evidence type="ECO:0000313" key="5">
    <source>
        <dbReference type="EMBL" id="KOC60579.1"/>
    </source>
</evidence>
<reference evidence="5 6" key="1">
    <citation type="submission" date="2015-07" db="EMBL/GenBank/DDBJ databases">
        <title>The genome of Habropoda laboriosa.</title>
        <authorList>
            <person name="Pan H."/>
            <person name="Kapheim K."/>
        </authorList>
    </citation>
    <scope>NUCLEOTIDE SEQUENCE [LARGE SCALE GENOMIC DNA]</scope>
    <source>
        <strain evidence="5">0110345459</strain>
    </source>
</reference>
<dbReference type="PROSITE" id="PS00624">
    <property type="entry name" value="GMC_OXRED_2"/>
    <property type="match status" value="1"/>
</dbReference>
<feature type="chain" id="PRO_5005574677" evidence="3">
    <location>
        <begin position="20"/>
        <end position="558"/>
    </location>
</feature>
<dbReference type="SUPFAM" id="SSF54373">
    <property type="entry name" value="FAD-linked reductases, C-terminal domain"/>
    <property type="match status" value="1"/>
</dbReference>
<dbReference type="InterPro" id="IPR007867">
    <property type="entry name" value="GMC_OxRtase_C"/>
</dbReference>
<dbReference type="InterPro" id="IPR000172">
    <property type="entry name" value="GMC_OxRdtase_N"/>
</dbReference>
<feature type="signal peptide" evidence="3">
    <location>
        <begin position="1"/>
        <end position="19"/>
    </location>
</feature>
<dbReference type="Pfam" id="PF05199">
    <property type="entry name" value="GMC_oxred_C"/>
    <property type="match status" value="1"/>
</dbReference>